<evidence type="ECO:0000313" key="4">
    <source>
        <dbReference type="Proteomes" id="UP001069145"/>
    </source>
</evidence>
<dbReference type="OrthoDB" id="6399948at2"/>
<dbReference type="Proteomes" id="UP000594771">
    <property type="component" value="Chromosome"/>
</dbReference>
<dbReference type="EMBL" id="JAOTML010000005">
    <property type="protein sequence ID" value="MCY3053435.1"/>
    <property type="molecule type" value="Genomic_DNA"/>
</dbReference>
<dbReference type="AlphaFoldDB" id="A0A120I9J0"/>
<proteinExistence type="predicted"/>
<evidence type="ECO:0008006" key="5">
    <source>
        <dbReference type="Google" id="ProtNLM"/>
    </source>
</evidence>
<organism evidence="2 3">
    <name type="scientific">Aerococcus urinae</name>
    <dbReference type="NCBI Taxonomy" id="1376"/>
    <lineage>
        <taxon>Bacteria</taxon>
        <taxon>Bacillati</taxon>
        <taxon>Bacillota</taxon>
        <taxon>Bacilli</taxon>
        <taxon>Lactobacillales</taxon>
        <taxon>Aerococcaceae</taxon>
        <taxon>Aerococcus</taxon>
    </lineage>
</organism>
<dbReference type="KEGG" id="aun:AWM73_00425"/>
<dbReference type="EMBL" id="CP065662">
    <property type="protein sequence ID" value="QPS01612.1"/>
    <property type="molecule type" value="Genomic_DNA"/>
</dbReference>
<dbReference type="GeneID" id="35768229"/>
<evidence type="ECO:0000313" key="2">
    <source>
        <dbReference type="EMBL" id="QPS01612.1"/>
    </source>
</evidence>
<protein>
    <recommendedName>
        <fullName evidence="5">Helix-hairpin-helix domain-containing protein</fullName>
    </recommendedName>
</protein>
<accession>A0A120I9J0</accession>
<keyword evidence="4" id="KW-1185">Reference proteome</keyword>
<dbReference type="Proteomes" id="UP001069145">
    <property type="component" value="Unassembled WGS sequence"/>
</dbReference>
<reference evidence="2 3" key="1">
    <citation type="submission" date="2020-12" db="EMBL/GenBank/DDBJ databases">
        <title>FDA dAtabase for Regulatory Grade micrObial Sequences (FDA-ARGOS): Supporting development and validation of Infectious Disease Dx tests.</title>
        <authorList>
            <person name="Sproer C."/>
            <person name="Gronow S."/>
            <person name="Severitt S."/>
            <person name="Schroder I."/>
            <person name="Tallon L."/>
            <person name="Sadzewicz L."/>
            <person name="Zhao X."/>
            <person name="Boylan J."/>
            <person name="Ott S."/>
            <person name="Bowen H."/>
            <person name="Vavikolanu K."/>
            <person name="Mehta A."/>
            <person name="Aluvathingal J."/>
            <person name="Nadendla S."/>
            <person name="Lowell S."/>
            <person name="Myers T."/>
            <person name="Yan Y."/>
            <person name="Sichtig H."/>
        </authorList>
    </citation>
    <scope>NUCLEOTIDE SEQUENCE [LARGE SCALE GENOMIC DNA]</scope>
    <source>
        <strain evidence="2 3">FDAARGOS_911</strain>
    </source>
</reference>
<evidence type="ECO:0000313" key="1">
    <source>
        <dbReference type="EMBL" id="MCY3053435.1"/>
    </source>
</evidence>
<name>A0A120I9J0_9LACT</name>
<gene>
    <name evidence="2" type="ORF">I6G68_00600</name>
    <name evidence="1" type="ORF">ODY43_05455</name>
</gene>
<evidence type="ECO:0000313" key="3">
    <source>
        <dbReference type="Proteomes" id="UP000594771"/>
    </source>
</evidence>
<reference evidence="1" key="2">
    <citation type="submission" date="2022-09" db="EMBL/GenBank/DDBJ databases">
        <title>Aerococcus urinae taxonomy study.</title>
        <authorList>
            <person name="Christensen J."/>
            <person name="Senneby E."/>
        </authorList>
    </citation>
    <scope>NUCLEOTIDE SEQUENCE</scope>
    <source>
        <strain evidence="1">NLD-066-U95</strain>
    </source>
</reference>
<dbReference type="RefSeq" id="WP_060777564.1">
    <property type="nucleotide sequence ID" value="NZ_CAJHLF010000001.1"/>
</dbReference>
<sequence>MSLEAEKIYRNIQKFLDQHSGEFDDPEAATAHAINLYNAGMLDFDDDDPSFRAMDLFETAMYTEDQDQSSALLEEAYALDSDNLDIYTAWALDKFDDFEALEMIRDKADDYFKAHRKEIKESGYLAAENRPYFRAQNLLLDAYKEDLFMEEAEKIAKHILRYNSNDNMGVRYKLMAIYVNSFQHKKVRAFFKRDPHYRFDDQMLFYSAISLILERDFKLAQKRIKELQELNSELVEFFIDEEFDEFKVYVNLSTDYYQANSKSSLAMAFEEVLPLFIQSKFLYHYFRQSLKEIVPGYFDAVHAKKQQAVNAIFAADTLAGKGIFTNIASQYVRALLLEGLETADDFKGKTEAEVLAIDGIGKATINKLKTNGVRFKEN</sequence>